<name>A0A2W1NNA6_9FLAO</name>
<gene>
    <name evidence="2" type="ORF">DNU06_14810</name>
</gene>
<keyword evidence="3" id="KW-1185">Reference proteome</keyword>
<keyword evidence="1" id="KW-0472">Membrane</keyword>
<sequence length="164" mass="18866">MEPKKEILNQLKKAAKPKLPENFFEQFNEDLMGNIESENKLFSLSDLQKNEKPTVPTAFFETFAESISAEVKPKSKIKHLFAYISLAAAVIIILFSLPLMTNNNSSEQLAETYTAQEEVLLSYVSENDLIDFYTEPSEITNENVLEEVLLDDMDFDVYDYYLEQ</sequence>
<dbReference type="AlphaFoldDB" id="A0A2W1NNA6"/>
<organism evidence="2 3">
    <name type="scientific">Putridiphycobacter roseus</name>
    <dbReference type="NCBI Taxonomy" id="2219161"/>
    <lineage>
        <taxon>Bacteria</taxon>
        <taxon>Pseudomonadati</taxon>
        <taxon>Bacteroidota</taxon>
        <taxon>Flavobacteriia</taxon>
        <taxon>Flavobacteriales</taxon>
        <taxon>Crocinitomicaceae</taxon>
        <taxon>Putridiphycobacter</taxon>
    </lineage>
</organism>
<proteinExistence type="predicted"/>
<dbReference type="EMBL" id="QKSB01000012">
    <property type="protein sequence ID" value="PZE16068.1"/>
    <property type="molecule type" value="Genomic_DNA"/>
</dbReference>
<reference evidence="2 3" key="1">
    <citation type="submission" date="2018-06" db="EMBL/GenBank/DDBJ databases">
        <title>The draft genome sequence of Crocinitomix sp. SM1701.</title>
        <authorList>
            <person name="Zhang X."/>
        </authorList>
    </citation>
    <scope>NUCLEOTIDE SEQUENCE [LARGE SCALE GENOMIC DNA]</scope>
    <source>
        <strain evidence="2 3">SM1701</strain>
    </source>
</reference>
<dbReference type="OrthoDB" id="981524at2"/>
<evidence type="ECO:0000313" key="2">
    <source>
        <dbReference type="EMBL" id="PZE16068.1"/>
    </source>
</evidence>
<evidence type="ECO:0000256" key="1">
    <source>
        <dbReference type="SAM" id="Phobius"/>
    </source>
</evidence>
<evidence type="ECO:0000313" key="3">
    <source>
        <dbReference type="Proteomes" id="UP000249248"/>
    </source>
</evidence>
<protein>
    <submittedName>
        <fullName evidence="2">Uncharacterized protein</fullName>
    </submittedName>
</protein>
<keyword evidence="1" id="KW-0812">Transmembrane</keyword>
<comment type="caution">
    <text evidence="2">The sequence shown here is derived from an EMBL/GenBank/DDBJ whole genome shotgun (WGS) entry which is preliminary data.</text>
</comment>
<feature type="transmembrane region" description="Helical" evidence="1">
    <location>
        <begin position="80"/>
        <end position="100"/>
    </location>
</feature>
<dbReference type="RefSeq" id="WP_111064277.1">
    <property type="nucleotide sequence ID" value="NZ_JBHUCU010000001.1"/>
</dbReference>
<dbReference type="Proteomes" id="UP000249248">
    <property type="component" value="Unassembled WGS sequence"/>
</dbReference>
<keyword evidence="1" id="KW-1133">Transmembrane helix</keyword>
<accession>A0A2W1NNA6</accession>